<dbReference type="InterPro" id="IPR036388">
    <property type="entry name" value="WH-like_DNA-bd_sf"/>
</dbReference>
<organism evidence="5 6">
    <name type="scientific">Pelolinea submarina</name>
    <dbReference type="NCBI Taxonomy" id="913107"/>
    <lineage>
        <taxon>Bacteria</taxon>
        <taxon>Bacillati</taxon>
        <taxon>Chloroflexota</taxon>
        <taxon>Anaerolineae</taxon>
        <taxon>Anaerolineales</taxon>
        <taxon>Anaerolineaceae</taxon>
        <taxon>Pelolinea</taxon>
    </lineage>
</organism>
<dbReference type="AlphaFoldDB" id="A0A347ZWC5"/>
<dbReference type="OrthoDB" id="162505at2"/>
<evidence type="ECO:0000313" key="6">
    <source>
        <dbReference type="Proteomes" id="UP000256388"/>
    </source>
</evidence>
<dbReference type="GO" id="GO:0003677">
    <property type="term" value="F:DNA binding"/>
    <property type="evidence" value="ECO:0007669"/>
    <property type="project" value="UniProtKB-KW"/>
</dbReference>
<sequence>MDHIFDENQPIYLQIKQRICAAILRGDYRPGDKLPGIVEMAMEFKVNHNTIQRVYMELIRDGIAISRRGEGTFVTQDSATLQKLENELEGYLLENFVREMQRLGHQEDELADILVQYIQSKRHNQ</sequence>
<evidence type="ECO:0000313" key="5">
    <source>
        <dbReference type="EMBL" id="REG05348.1"/>
    </source>
</evidence>
<dbReference type="CDD" id="cd07377">
    <property type="entry name" value="WHTH_GntR"/>
    <property type="match status" value="1"/>
</dbReference>
<keyword evidence="3" id="KW-0804">Transcription</keyword>
<dbReference type="Gene3D" id="1.10.10.10">
    <property type="entry name" value="Winged helix-like DNA-binding domain superfamily/Winged helix DNA-binding domain"/>
    <property type="match status" value="1"/>
</dbReference>
<dbReference type="PANTHER" id="PTHR38445:SF6">
    <property type="entry name" value="GNTR-FAMILY TRANSCRIPTIONAL REGULATOR"/>
    <property type="match status" value="1"/>
</dbReference>
<evidence type="ECO:0000256" key="2">
    <source>
        <dbReference type="ARBA" id="ARBA00023125"/>
    </source>
</evidence>
<dbReference type="InterPro" id="IPR000524">
    <property type="entry name" value="Tscrpt_reg_HTH_GntR"/>
</dbReference>
<dbReference type="SMART" id="SM00345">
    <property type="entry name" value="HTH_GNTR"/>
    <property type="match status" value="1"/>
</dbReference>
<dbReference type="InterPro" id="IPR036390">
    <property type="entry name" value="WH_DNA-bd_sf"/>
</dbReference>
<evidence type="ECO:0000256" key="3">
    <source>
        <dbReference type="ARBA" id="ARBA00023163"/>
    </source>
</evidence>
<keyword evidence="1" id="KW-0805">Transcription regulation</keyword>
<proteinExistence type="predicted"/>
<dbReference type="Proteomes" id="UP000256388">
    <property type="component" value="Unassembled WGS sequence"/>
</dbReference>
<dbReference type="Pfam" id="PF00392">
    <property type="entry name" value="GntR"/>
    <property type="match status" value="1"/>
</dbReference>
<feature type="domain" description="HTH gntR-type" evidence="4">
    <location>
        <begin position="9"/>
        <end position="77"/>
    </location>
</feature>
<dbReference type="RefSeq" id="WP_116226018.1">
    <property type="nucleotide sequence ID" value="NZ_AP018437.1"/>
</dbReference>
<dbReference type="SUPFAM" id="SSF46785">
    <property type="entry name" value="Winged helix' DNA-binding domain"/>
    <property type="match status" value="1"/>
</dbReference>
<keyword evidence="6" id="KW-1185">Reference proteome</keyword>
<dbReference type="PROSITE" id="PS50949">
    <property type="entry name" value="HTH_GNTR"/>
    <property type="match status" value="1"/>
</dbReference>
<evidence type="ECO:0000259" key="4">
    <source>
        <dbReference type="PROSITE" id="PS50949"/>
    </source>
</evidence>
<accession>A0A347ZWC5</accession>
<dbReference type="EMBL" id="QUMS01000005">
    <property type="protein sequence ID" value="REG05348.1"/>
    <property type="molecule type" value="Genomic_DNA"/>
</dbReference>
<name>A0A347ZWC5_9CHLR</name>
<reference evidence="5 6" key="1">
    <citation type="submission" date="2018-08" db="EMBL/GenBank/DDBJ databases">
        <title>Genomic Encyclopedia of Type Strains, Phase IV (KMG-IV): sequencing the most valuable type-strain genomes for metagenomic binning, comparative biology and taxonomic classification.</title>
        <authorList>
            <person name="Goeker M."/>
        </authorList>
    </citation>
    <scope>NUCLEOTIDE SEQUENCE [LARGE SCALE GENOMIC DNA]</scope>
    <source>
        <strain evidence="5 6">DSM 23923</strain>
    </source>
</reference>
<protein>
    <submittedName>
        <fullName evidence="5">GntR family transcriptional regulator</fullName>
    </submittedName>
</protein>
<keyword evidence="2" id="KW-0238">DNA-binding</keyword>
<evidence type="ECO:0000256" key="1">
    <source>
        <dbReference type="ARBA" id="ARBA00023015"/>
    </source>
</evidence>
<dbReference type="GO" id="GO:0003700">
    <property type="term" value="F:DNA-binding transcription factor activity"/>
    <property type="evidence" value="ECO:0007669"/>
    <property type="project" value="InterPro"/>
</dbReference>
<dbReference type="PANTHER" id="PTHR38445">
    <property type="entry name" value="HTH-TYPE TRANSCRIPTIONAL REPRESSOR YTRA"/>
    <property type="match status" value="1"/>
</dbReference>
<comment type="caution">
    <text evidence="5">The sequence shown here is derived from an EMBL/GenBank/DDBJ whole genome shotgun (WGS) entry which is preliminary data.</text>
</comment>
<gene>
    <name evidence="5" type="ORF">DFR64_2748</name>
</gene>